<dbReference type="PROSITE" id="PS50835">
    <property type="entry name" value="IG_LIKE"/>
    <property type="match status" value="1"/>
</dbReference>
<keyword evidence="2" id="KW-0472">Membrane</keyword>
<evidence type="ECO:0000259" key="4">
    <source>
        <dbReference type="PROSITE" id="PS50835"/>
    </source>
</evidence>
<accession>A0A8C5GE62</accession>
<reference evidence="5" key="3">
    <citation type="submission" date="2025-09" db="UniProtKB">
        <authorList>
            <consortium name="Ensembl"/>
        </authorList>
    </citation>
    <scope>IDENTIFICATION</scope>
</reference>
<dbReference type="InterPro" id="IPR007110">
    <property type="entry name" value="Ig-like_dom"/>
</dbReference>
<evidence type="ECO:0000313" key="5">
    <source>
        <dbReference type="Ensembl" id="ENSGWIP00000028973.1"/>
    </source>
</evidence>
<name>A0A8C5GE62_GOUWI</name>
<dbReference type="PANTHER" id="PTHR24100">
    <property type="entry name" value="BUTYROPHILIN"/>
    <property type="match status" value="1"/>
</dbReference>
<keyword evidence="6" id="KW-1185">Reference proteome</keyword>
<evidence type="ECO:0000256" key="1">
    <source>
        <dbReference type="ARBA" id="ARBA00004370"/>
    </source>
</evidence>
<sequence length="221" mass="25229">MVFFLLLSPYEQRTSKQITGISNSEFFFLSGFTEINVCCVYGSNCTLSCNQLDHQDPSFNGRTSLVEDQVTGRKTALMLKKVKVQDEGKYKCFVSNHDGYMWSCRLREEVFCGIYPKPELTWSSSPQSSNTVQQTEEKLYNISSSMKLSDMDGDQLNCTVSTRFNNFTSTWMKPSEDFQQLLSVTPSVPSSAQRETQILSKVTFCQKLFIEKAETLTYETK</sequence>
<reference evidence="5" key="1">
    <citation type="submission" date="2020-06" db="EMBL/GenBank/DDBJ databases">
        <authorList>
            <consortium name="Wellcome Sanger Institute Data Sharing"/>
        </authorList>
    </citation>
    <scope>NUCLEOTIDE SEQUENCE [LARGE SCALE GENOMIC DNA]</scope>
</reference>
<comment type="subcellular location">
    <subcellularLocation>
        <location evidence="1">Membrane</location>
    </subcellularLocation>
</comment>
<dbReference type="GO" id="GO:0009897">
    <property type="term" value="C:external side of plasma membrane"/>
    <property type="evidence" value="ECO:0007669"/>
    <property type="project" value="TreeGrafter"/>
</dbReference>
<dbReference type="InterPro" id="IPR050504">
    <property type="entry name" value="IgSF_BTN/MOG"/>
</dbReference>
<dbReference type="Proteomes" id="UP000694680">
    <property type="component" value="Chromosome 17"/>
</dbReference>
<dbReference type="PANTHER" id="PTHR24100:SF149">
    <property type="entry name" value="BG-LIKE ANTIGEN 1-RELATED"/>
    <property type="match status" value="1"/>
</dbReference>
<keyword evidence="3" id="KW-0393">Immunoglobulin domain</keyword>
<dbReference type="Gene3D" id="2.60.40.10">
    <property type="entry name" value="Immunoglobulins"/>
    <property type="match status" value="2"/>
</dbReference>
<evidence type="ECO:0000256" key="2">
    <source>
        <dbReference type="ARBA" id="ARBA00023136"/>
    </source>
</evidence>
<dbReference type="GO" id="GO:0005102">
    <property type="term" value="F:signaling receptor binding"/>
    <property type="evidence" value="ECO:0007669"/>
    <property type="project" value="TreeGrafter"/>
</dbReference>
<dbReference type="GO" id="GO:0050852">
    <property type="term" value="P:T cell receptor signaling pathway"/>
    <property type="evidence" value="ECO:0007669"/>
    <property type="project" value="TreeGrafter"/>
</dbReference>
<evidence type="ECO:0000313" key="6">
    <source>
        <dbReference type="Proteomes" id="UP000694680"/>
    </source>
</evidence>
<dbReference type="SUPFAM" id="SSF48726">
    <property type="entry name" value="Immunoglobulin"/>
    <property type="match status" value="1"/>
</dbReference>
<feature type="domain" description="Ig-like" evidence="4">
    <location>
        <begin position="103"/>
        <end position="168"/>
    </location>
</feature>
<dbReference type="Ensembl" id="ENSGWIT00000031636.1">
    <property type="protein sequence ID" value="ENSGWIP00000028973.1"/>
    <property type="gene ID" value="ENSGWIG00000015156.1"/>
</dbReference>
<proteinExistence type="predicted"/>
<protein>
    <recommendedName>
        <fullName evidence="4">Ig-like domain-containing protein</fullName>
    </recommendedName>
</protein>
<dbReference type="GO" id="GO:0001817">
    <property type="term" value="P:regulation of cytokine production"/>
    <property type="evidence" value="ECO:0007669"/>
    <property type="project" value="TreeGrafter"/>
</dbReference>
<evidence type="ECO:0000256" key="3">
    <source>
        <dbReference type="ARBA" id="ARBA00023319"/>
    </source>
</evidence>
<dbReference type="InterPro" id="IPR013783">
    <property type="entry name" value="Ig-like_fold"/>
</dbReference>
<organism evidence="5 6">
    <name type="scientific">Gouania willdenowi</name>
    <name type="common">Blunt-snouted clingfish</name>
    <name type="synonym">Lepadogaster willdenowi</name>
    <dbReference type="NCBI Taxonomy" id="441366"/>
    <lineage>
        <taxon>Eukaryota</taxon>
        <taxon>Metazoa</taxon>
        <taxon>Chordata</taxon>
        <taxon>Craniata</taxon>
        <taxon>Vertebrata</taxon>
        <taxon>Euteleostomi</taxon>
        <taxon>Actinopterygii</taxon>
        <taxon>Neopterygii</taxon>
        <taxon>Teleostei</taxon>
        <taxon>Neoteleostei</taxon>
        <taxon>Acanthomorphata</taxon>
        <taxon>Ovalentaria</taxon>
        <taxon>Blenniimorphae</taxon>
        <taxon>Blenniiformes</taxon>
        <taxon>Gobiesocoidei</taxon>
        <taxon>Gobiesocidae</taxon>
        <taxon>Gobiesocinae</taxon>
        <taxon>Gouania</taxon>
    </lineage>
</organism>
<dbReference type="InterPro" id="IPR036179">
    <property type="entry name" value="Ig-like_dom_sf"/>
</dbReference>
<reference evidence="5" key="2">
    <citation type="submission" date="2025-08" db="UniProtKB">
        <authorList>
            <consortium name="Ensembl"/>
        </authorList>
    </citation>
    <scope>IDENTIFICATION</scope>
</reference>
<dbReference type="AlphaFoldDB" id="A0A8C5GE62"/>